<dbReference type="AlphaFoldDB" id="A0A382ZUN2"/>
<accession>A0A382ZUN2</accession>
<feature type="non-terminal residue" evidence="2">
    <location>
        <position position="1"/>
    </location>
</feature>
<evidence type="ECO:0000256" key="1">
    <source>
        <dbReference type="SAM" id="MobiDB-lite"/>
    </source>
</evidence>
<dbReference type="EMBL" id="UINC01186891">
    <property type="protein sequence ID" value="SVD99336.1"/>
    <property type="molecule type" value="Genomic_DNA"/>
</dbReference>
<gene>
    <name evidence="2" type="ORF">METZ01_LOCUS452190</name>
</gene>
<sequence>GSPQGAGGQNPAYRPAHRPDPGN</sequence>
<feature type="region of interest" description="Disordered" evidence="1">
    <location>
        <begin position="1"/>
        <end position="23"/>
    </location>
</feature>
<organism evidence="2">
    <name type="scientific">marine metagenome</name>
    <dbReference type="NCBI Taxonomy" id="408172"/>
    <lineage>
        <taxon>unclassified sequences</taxon>
        <taxon>metagenomes</taxon>
        <taxon>ecological metagenomes</taxon>
    </lineage>
</organism>
<evidence type="ECO:0000313" key="2">
    <source>
        <dbReference type="EMBL" id="SVD99336.1"/>
    </source>
</evidence>
<name>A0A382ZUN2_9ZZZZ</name>
<protein>
    <submittedName>
        <fullName evidence="2">Uncharacterized protein</fullName>
    </submittedName>
</protein>
<reference evidence="2" key="1">
    <citation type="submission" date="2018-05" db="EMBL/GenBank/DDBJ databases">
        <authorList>
            <person name="Lanie J.A."/>
            <person name="Ng W.-L."/>
            <person name="Kazmierczak K.M."/>
            <person name="Andrzejewski T.M."/>
            <person name="Davidsen T.M."/>
            <person name="Wayne K.J."/>
            <person name="Tettelin H."/>
            <person name="Glass J.I."/>
            <person name="Rusch D."/>
            <person name="Podicherti R."/>
            <person name="Tsui H.-C.T."/>
            <person name="Winkler M.E."/>
        </authorList>
    </citation>
    <scope>NUCLEOTIDE SEQUENCE</scope>
</reference>
<proteinExistence type="predicted"/>